<protein>
    <submittedName>
        <fullName evidence="1">Uncharacterized protein</fullName>
    </submittedName>
</protein>
<proteinExistence type="predicted"/>
<reference evidence="1 2" key="1">
    <citation type="submission" date="2024-08" db="EMBL/GenBank/DDBJ databases">
        <authorList>
            <person name="Cucini C."/>
            <person name="Frati F."/>
        </authorList>
    </citation>
    <scope>NUCLEOTIDE SEQUENCE [LARGE SCALE GENOMIC DNA]</scope>
</reference>
<dbReference type="EMBL" id="CAXLJM020000065">
    <property type="protein sequence ID" value="CAL8121542.1"/>
    <property type="molecule type" value="Genomic_DNA"/>
</dbReference>
<keyword evidence="2" id="KW-1185">Reference proteome</keyword>
<dbReference type="Proteomes" id="UP001642540">
    <property type="component" value="Unassembled WGS sequence"/>
</dbReference>
<sequence>MEKTRIKRGNETEFFSDLVWRFNASHNRSTLFDCLHEADWTTGRLKLKSLKQIVGSTVVIKSTENDTYEFGIEITINRNSSVADFHPWNQTKGETCSTNLAFVASNGKVDPMCVDGESELAHSQPCGNLDECDSFSLWHILVCGIVFHDIVGIAKP</sequence>
<evidence type="ECO:0000313" key="2">
    <source>
        <dbReference type="Proteomes" id="UP001642540"/>
    </source>
</evidence>
<accession>A0ABP1RBM5</accession>
<comment type="caution">
    <text evidence="1">The sequence shown here is derived from an EMBL/GenBank/DDBJ whole genome shotgun (WGS) entry which is preliminary data.</text>
</comment>
<name>A0ABP1RBM5_9HEXA</name>
<evidence type="ECO:0000313" key="1">
    <source>
        <dbReference type="EMBL" id="CAL8121542.1"/>
    </source>
</evidence>
<gene>
    <name evidence="1" type="ORF">ODALV1_LOCUS19436</name>
</gene>
<organism evidence="1 2">
    <name type="scientific">Orchesella dallaii</name>
    <dbReference type="NCBI Taxonomy" id="48710"/>
    <lineage>
        <taxon>Eukaryota</taxon>
        <taxon>Metazoa</taxon>
        <taxon>Ecdysozoa</taxon>
        <taxon>Arthropoda</taxon>
        <taxon>Hexapoda</taxon>
        <taxon>Collembola</taxon>
        <taxon>Entomobryomorpha</taxon>
        <taxon>Entomobryoidea</taxon>
        <taxon>Orchesellidae</taxon>
        <taxon>Orchesellinae</taxon>
        <taxon>Orchesella</taxon>
    </lineage>
</organism>